<gene>
    <name evidence="3" type="ORF">ABIE13_004641</name>
</gene>
<reference evidence="3 4" key="1">
    <citation type="submission" date="2024-06" db="EMBL/GenBank/DDBJ databases">
        <title>Sorghum-associated microbial communities from plants grown in Nebraska, USA.</title>
        <authorList>
            <person name="Schachtman D."/>
        </authorList>
    </citation>
    <scope>NUCLEOTIDE SEQUENCE [LARGE SCALE GENOMIC DNA]</scope>
    <source>
        <strain evidence="3 4">2709</strain>
    </source>
</reference>
<dbReference type="InterPro" id="IPR045584">
    <property type="entry name" value="Pilin-like"/>
</dbReference>
<evidence type="ECO:0000313" key="4">
    <source>
        <dbReference type="Proteomes" id="UP001549320"/>
    </source>
</evidence>
<keyword evidence="2" id="KW-0812">Transmembrane</keyword>
<comment type="caution">
    <text evidence="3">The sequence shown here is derived from an EMBL/GenBank/DDBJ whole genome shotgun (WGS) entry which is preliminary data.</text>
</comment>
<name>A0ABV2QEN6_9BURK</name>
<dbReference type="NCBIfam" id="TIGR02532">
    <property type="entry name" value="IV_pilin_GFxxxE"/>
    <property type="match status" value="1"/>
</dbReference>
<sequence length="201" mass="21556">MQRSWRAGGVEGSSPRARPAPSSSQGRREQSCARRPALMLPPGDAHATHAGRSLRTSGFTLIEIMVVMALMALLVGLVPIAFGRLSESAQYRETVRAILTDMRTARYLAQSGGSDVRFAVNLNQRSFGVEGRKRHTVPEPLQIRAVMAQQESGADGDMAIRFLSSGGASGGSVDLLRPSGGGVRLRVDWFSGRVEQEPVGP</sequence>
<evidence type="ECO:0000313" key="3">
    <source>
        <dbReference type="EMBL" id="MET4579504.1"/>
    </source>
</evidence>
<dbReference type="Pfam" id="PF07963">
    <property type="entry name" value="N_methyl"/>
    <property type="match status" value="1"/>
</dbReference>
<dbReference type="Gene3D" id="3.30.700.10">
    <property type="entry name" value="Glycoprotein, Type 4 Pilin"/>
    <property type="match status" value="1"/>
</dbReference>
<organism evidence="3 4">
    <name type="scientific">Ottowia thiooxydans</name>
    <dbReference type="NCBI Taxonomy" id="219182"/>
    <lineage>
        <taxon>Bacteria</taxon>
        <taxon>Pseudomonadati</taxon>
        <taxon>Pseudomonadota</taxon>
        <taxon>Betaproteobacteria</taxon>
        <taxon>Burkholderiales</taxon>
        <taxon>Comamonadaceae</taxon>
        <taxon>Ottowia</taxon>
    </lineage>
</organism>
<dbReference type="SUPFAM" id="SSF54523">
    <property type="entry name" value="Pili subunits"/>
    <property type="match status" value="1"/>
</dbReference>
<dbReference type="InterPro" id="IPR012902">
    <property type="entry name" value="N_methyl_site"/>
</dbReference>
<dbReference type="PROSITE" id="PS00409">
    <property type="entry name" value="PROKAR_NTER_METHYL"/>
    <property type="match status" value="1"/>
</dbReference>
<feature type="compositionally biased region" description="Low complexity" evidence="1">
    <location>
        <begin position="13"/>
        <end position="24"/>
    </location>
</feature>
<feature type="region of interest" description="Disordered" evidence="1">
    <location>
        <begin position="1"/>
        <end position="33"/>
    </location>
</feature>
<feature type="transmembrane region" description="Helical" evidence="2">
    <location>
        <begin position="61"/>
        <end position="82"/>
    </location>
</feature>
<keyword evidence="2" id="KW-1133">Transmembrane helix</keyword>
<proteinExistence type="predicted"/>
<protein>
    <submittedName>
        <fullName evidence="3">General secretion pathway protein H</fullName>
    </submittedName>
</protein>
<dbReference type="EMBL" id="JBEPSH010000010">
    <property type="protein sequence ID" value="MET4579504.1"/>
    <property type="molecule type" value="Genomic_DNA"/>
</dbReference>
<evidence type="ECO:0000256" key="1">
    <source>
        <dbReference type="SAM" id="MobiDB-lite"/>
    </source>
</evidence>
<accession>A0ABV2QEN6</accession>
<keyword evidence="4" id="KW-1185">Reference proteome</keyword>
<dbReference type="Proteomes" id="UP001549320">
    <property type="component" value="Unassembled WGS sequence"/>
</dbReference>
<keyword evidence="2" id="KW-0472">Membrane</keyword>
<evidence type="ECO:0000256" key="2">
    <source>
        <dbReference type="SAM" id="Phobius"/>
    </source>
</evidence>